<reference evidence="8" key="1">
    <citation type="submission" date="2022-06" db="EMBL/GenBank/DDBJ databases">
        <title>Complete genome sequences of two strains of the flax pathogen Septoria linicola.</title>
        <authorList>
            <person name="Lapalu N."/>
            <person name="Simon A."/>
            <person name="Demenou B."/>
            <person name="Paumier D."/>
            <person name="Guillot M.-P."/>
            <person name="Gout L."/>
            <person name="Valade R."/>
        </authorList>
    </citation>
    <scope>NUCLEOTIDE SEQUENCE</scope>
    <source>
        <strain evidence="8">SE15195</strain>
    </source>
</reference>
<gene>
    <name evidence="8" type="ORF">Slin15195_G010550</name>
</gene>
<feature type="region of interest" description="Disordered" evidence="7">
    <location>
        <begin position="318"/>
        <end position="339"/>
    </location>
</feature>
<evidence type="ECO:0000256" key="2">
    <source>
        <dbReference type="ARBA" id="ARBA00022980"/>
    </source>
</evidence>
<feature type="compositionally biased region" description="Basic and acidic residues" evidence="7">
    <location>
        <begin position="318"/>
        <end position="328"/>
    </location>
</feature>
<keyword evidence="2 8" id="KW-0689">Ribosomal protein</keyword>
<protein>
    <recommendedName>
        <fullName evidence="4">Large ribosomal subunit protein bL28m</fullName>
    </recommendedName>
</protein>
<comment type="similarity">
    <text evidence="1">Belongs to the bacterial ribosomal protein bL28 family.</text>
</comment>
<dbReference type="EMBL" id="CP099418">
    <property type="protein sequence ID" value="USW47736.1"/>
    <property type="molecule type" value="Genomic_DNA"/>
</dbReference>
<dbReference type="GO" id="GO:0003735">
    <property type="term" value="F:structural constituent of ribosome"/>
    <property type="evidence" value="ECO:0007669"/>
    <property type="project" value="InterPro"/>
</dbReference>
<dbReference type="Pfam" id="PF00830">
    <property type="entry name" value="Ribosomal_L28"/>
    <property type="match status" value="1"/>
</dbReference>
<evidence type="ECO:0000256" key="3">
    <source>
        <dbReference type="ARBA" id="ARBA00023274"/>
    </source>
</evidence>
<comment type="function">
    <text evidence="5">Component of the mitochondrial ribosome (mitoribosome), a dedicated translation machinery responsible for the synthesis of mitochondrial genome-encoded proteins, including at least some of the essential transmembrane subunits of the mitochondrial respiratory chain. The mitoribosomes are attached to the mitochondrial inner membrane and translation products are cotranslationally integrated into the membrane.</text>
</comment>
<organism evidence="8 9">
    <name type="scientific">Septoria linicola</name>
    <dbReference type="NCBI Taxonomy" id="215465"/>
    <lineage>
        <taxon>Eukaryota</taxon>
        <taxon>Fungi</taxon>
        <taxon>Dikarya</taxon>
        <taxon>Ascomycota</taxon>
        <taxon>Pezizomycotina</taxon>
        <taxon>Dothideomycetes</taxon>
        <taxon>Dothideomycetidae</taxon>
        <taxon>Mycosphaerellales</taxon>
        <taxon>Mycosphaerellaceae</taxon>
        <taxon>Septoria</taxon>
    </lineage>
</organism>
<evidence type="ECO:0000313" key="9">
    <source>
        <dbReference type="Proteomes" id="UP001056384"/>
    </source>
</evidence>
<accession>A0A9Q9AKQ4</accession>
<evidence type="ECO:0000256" key="1">
    <source>
        <dbReference type="ARBA" id="ARBA00008760"/>
    </source>
</evidence>
<dbReference type="InterPro" id="IPR034704">
    <property type="entry name" value="Ribosomal_bL28/bL31-like_sf"/>
</dbReference>
<dbReference type="InterPro" id="IPR026569">
    <property type="entry name" value="Ribosomal_bL28"/>
</dbReference>
<proteinExistence type="inferred from homology"/>
<dbReference type="AlphaFoldDB" id="A0A9Q9AKQ4"/>
<evidence type="ECO:0000256" key="4">
    <source>
        <dbReference type="ARBA" id="ARBA00035269"/>
    </source>
</evidence>
<evidence type="ECO:0000256" key="7">
    <source>
        <dbReference type="SAM" id="MobiDB-lite"/>
    </source>
</evidence>
<evidence type="ECO:0000313" key="8">
    <source>
        <dbReference type="EMBL" id="USW47736.1"/>
    </source>
</evidence>
<feature type="coiled-coil region" evidence="6">
    <location>
        <begin position="260"/>
        <end position="311"/>
    </location>
</feature>
<dbReference type="PANTHER" id="PTHR13528">
    <property type="entry name" value="39S RIBOSOMAL PROTEIN L28, MITOCHONDRIAL"/>
    <property type="match status" value="1"/>
</dbReference>
<dbReference type="FunFam" id="2.30.170.40:FF:000003">
    <property type="entry name" value="54S ribosomal protein L24"/>
    <property type="match status" value="1"/>
</dbReference>
<keyword evidence="6" id="KW-0175">Coiled coil</keyword>
<dbReference type="InterPro" id="IPR037147">
    <property type="entry name" value="Ribosomal_bL28_sf"/>
</dbReference>
<evidence type="ECO:0000256" key="5">
    <source>
        <dbReference type="ARBA" id="ARBA00037226"/>
    </source>
</evidence>
<dbReference type="OrthoDB" id="361870at2759"/>
<dbReference type="PANTHER" id="PTHR13528:SF2">
    <property type="entry name" value="LARGE RIBOSOMAL SUBUNIT PROTEIN BL28M"/>
    <property type="match status" value="1"/>
</dbReference>
<dbReference type="HAMAP" id="MF_00373">
    <property type="entry name" value="Ribosomal_bL28"/>
    <property type="match status" value="1"/>
</dbReference>
<evidence type="ECO:0000256" key="6">
    <source>
        <dbReference type="SAM" id="Coils"/>
    </source>
</evidence>
<dbReference type="SUPFAM" id="SSF143800">
    <property type="entry name" value="L28p-like"/>
    <property type="match status" value="1"/>
</dbReference>
<sequence>MAALFRPSRAICQCQRSFSTSIPRAVSLQWDKNDSDALAEVLPPYPYGPAQWYKQSNRGLYGGQRKQFGNNVSGDFDTKTRRTWKPNVFTRKLFSKALNRYVQVKVSSRVLRTIDKLGGLDEYLLGEKEARIKQLGESGWWLRWAILQTPQVRARFAAEREALGLPADADQLSAVEAALSEPGEEGEADTEAVVLDGAFQVEHNPHLPPIKFRVGPRQHVMLTADGWVRTRPDPQRWVNMAKKKVQEQHFSEWLEKRSAVMESQLQLRQANAEISEQEAKEILRDMRRELRVELQAKVDKVYNRQENYRNEIALRKKEEKKRQRKGGETEQSYELELDA</sequence>
<dbReference type="Proteomes" id="UP001056384">
    <property type="component" value="Chromosome 1"/>
</dbReference>
<dbReference type="GO" id="GO:0005762">
    <property type="term" value="C:mitochondrial large ribosomal subunit"/>
    <property type="evidence" value="ECO:0007669"/>
    <property type="project" value="TreeGrafter"/>
</dbReference>
<name>A0A9Q9AKQ4_9PEZI</name>
<keyword evidence="9" id="KW-1185">Reference proteome</keyword>
<keyword evidence="3" id="KW-0687">Ribonucleoprotein</keyword>
<dbReference type="Gene3D" id="2.30.170.40">
    <property type="entry name" value="Ribosomal protein L28/L24"/>
    <property type="match status" value="1"/>
</dbReference>